<name>A0ABU5MWV7_9BACT</name>
<dbReference type="InterPro" id="IPR016181">
    <property type="entry name" value="Acyl_CoA_acyltransferase"/>
</dbReference>
<reference evidence="1 2" key="1">
    <citation type="journal article" date="2024" name="Appl. Environ. Microbiol.">
        <title>Pontiella agarivorans sp. nov., a novel marine anaerobic bacterium capable of degrading macroalgal polysaccharides and fixing nitrogen.</title>
        <authorList>
            <person name="Liu N."/>
            <person name="Kivenson V."/>
            <person name="Peng X."/>
            <person name="Cui Z."/>
            <person name="Lankiewicz T.S."/>
            <person name="Gosselin K.M."/>
            <person name="English C.J."/>
            <person name="Blair E.M."/>
            <person name="O'Malley M.A."/>
            <person name="Valentine D.L."/>
        </authorList>
    </citation>
    <scope>NUCLEOTIDE SEQUENCE [LARGE SCALE GENOMIC DNA]</scope>
    <source>
        <strain evidence="1 2">NLcol2</strain>
    </source>
</reference>
<comment type="caution">
    <text evidence="1">The sequence shown here is derived from an EMBL/GenBank/DDBJ whole genome shotgun (WGS) entry which is preliminary data.</text>
</comment>
<proteinExistence type="predicted"/>
<evidence type="ECO:0008006" key="3">
    <source>
        <dbReference type="Google" id="ProtNLM"/>
    </source>
</evidence>
<keyword evidence="2" id="KW-1185">Reference proteome</keyword>
<dbReference type="SUPFAM" id="SSF55729">
    <property type="entry name" value="Acyl-CoA N-acyltransferases (Nat)"/>
    <property type="match status" value="1"/>
</dbReference>
<dbReference type="Proteomes" id="UP001290861">
    <property type="component" value="Unassembled WGS sequence"/>
</dbReference>
<dbReference type="EMBL" id="JARVCO010000010">
    <property type="protein sequence ID" value="MDZ8118703.1"/>
    <property type="molecule type" value="Genomic_DNA"/>
</dbReference>
<protein>
    <recommendedName>
        <fullName evidence="3">N-acetyltransferase domain-containing protein</fullName>
    </recommendedName>
</protein>
<evidence type="ECO:0000313" key="1">
    <source>
        <dbReference type="EMBL" id="MDZ8118703.1"/>
    </source>
</evidence>
<organism evidence="1 2">
    <name type="scientific">Pontiella agarivorans</name>
    <dbReference type="NCBI Taxonomy" id="3038953"/>
    <lineage>
        <taxon>Bacteria</taxon>
        <taxon>Pseudomonadati</taxon>
        <taxon>Kiritimatiellota</taxon>
        <taxon>Kiritimatiellia</taxon>
        <taxon>Kiritimatiellales</taxon>
        <taxon>Pontiellaceae</taxon>
        <taxon>Pontiella</taxon>
    </lineage>
</organism>
<sequence>MELEKACFPMLMQEEQSDFEEFLDDEFGSGMILYDDRTPIGYITGRHICEENSARALKENEFIREHQDEIFYISSLAILKEHRSIKTLEFLLHETNTLLKSIGYNYFVAYVRKRHGLSRLLAHRTSCEILHTTENWEETGEPFDYCLVNLNSLPSLPLAADYFFHYLRMIRRKLKRI</sequence>
<evidence type="ECO:0000313" key="2">
    <source>
        <dbReference type="Proteomes" id="UP001290861"/>
    </source>
</evidence>
<dbReference type="Gene3D" id="3.40.630.30">
    <property type="match status" value="1"/>
</dbReference>
<accession>A0ABU5MWV7</accession>
<gene>
    <name evidence="1" type="ORF">P9H32_08680</name>
</gene>